<evidence type="ECO:0000313" key="5">
    <source>
        <dbReference type="Proteomes" id="UP000265515"/>
    </source>
</evidence>
<feature type="region of interest" description="Disordered" evidence="2">
    <location>
        <begin position="597"/>
        <end position="620"/>
    </location>
</feature>
<dbReference type="Gene3D" id="4.10.60.10">
    <property type="entry name" value="Zinc finger, CCHC-type"/>
    <property type="match status" value="1"/>
</dbReference>
<feature type="compositionally biased region" description="Low complexity" evidence="2">
    <location>
        <begin position="372"/>
        <end position="393"/>
    </location>
</feature>
<sequence length="620" mass="68310">MGDNYTPYGACFNCKQQGHWARNCPYPRRDDGLVSGRPITGPAYGATAARSQPLLNPPHLAAPNPNPYAPSAPPLPTFPPPATTSSQPSAPPTTTYATSADSIASSSNAIVPYQPRQIVQNPGPPAWNSWNRGSRSYEGEMVALIREIAYDNWEMRELRRQENERRVREEQERVVKEAEEKRKEEESKKEAEKEARLDKMLDERMKEMEKRREEENKKNWEKIEKGKGTDVAATQEDKAATNGDNKKRGQEEMAGAAPSQPPTPRQRVQKVNALDVGLLLMNLDNVQRSQAQQKKLMEQQQSQQNAMFERMIGLIEKLDAVQRASSSAPPPMWIPPAAAAATVPPPQFQPTFQPPPMQAPAAATAVPPPQPQQNFQPHQSESSLPLRPLPLSLQGRREQPPLATPPPPPPPRAATQLSPPPSPIAPPPPPPPPPSSPPPPPPAGRNPSSRRAYRDPALDRQNGTTNRPVTRSMGPRGTQAEDILGPSQTPAGGRVSGRLADVVASVAGTAKRMSGSFSAVRSGTPFVLGFDRVREGTRAVVANPGPGGQRQYQRDMERELMQKYKQELIELCNKDKIKYHNKKQAVADLTAIRVRDAYGEEEEEEEVEVTEEETQEENPS</sequence>
<dbReference type="InterPro" id="IPR001878">
    <property type="entry name" value="Znf_CCHC"/>
</dbReference>
<reference evidence="4 5" key="1">
    <citation type="journal article" date="2018" name="Cell">
        <title>The Chara Genome: Secondary Complexity and Implications for Plant Terrestrialization.</title>
        <authorList>
            <person name="Nishiyama T."/>
            <person name="Sakayama H."/>
            <person name="Vries J.D."/>
            <person name="Buschmann H."/>
            <person name="Saint-Marcoux D."/>
            <person name="Ullrich K.K."/>
            <person name="Haas F.B."/>
            <person name="Vanderstraeten L."/>
            <person name="Becker D."/>
            <person name="Lang D."/>
            <person name="Vosolsobe S."/>
            <person name="Rombauts S."/>
            <person name="Wilhelmsson P.K.I."/>
            <person name="Janitza P."/>
            <person name="Kern R."/>
            <person name="Heyl A."/>
            <person name="Rumpler F."/>
            <person name="Villalobos L.I.A.C."/>
            <person name="Clay J.M."/>
            <person name="Skokan R."/>
            <person name="Toyoda A."/>
            <person name="Suzuki Y."/>
            <person name="Kagoshima H."/>
            <person name="Schijlen E."/>
            <person name="Tajeshwar N."/>
            <person name="Catarino B."/>
            <person name="Hetherington A.J."/>
            <person name="Saltykova A."/>
            <person name="Bonnot C."/>
            <person name="Breuninger H."/>
            <person name="Symeonidi A."/>
            <person name="Radhakrishnan G.V."/>
            <person name="Van Nieuwerburgh F."/>
            <person name="Deforce D."/>
            <person name="Chang C."/>
            <person name="Karol K.G."/>
            <person name="Hedrich R."/>
            <person name="Ulvskov P."/>
            <person name="Glockner G."/>
            <person name="Delwiche C.F."/>
            <person name="Petrasek J."/>
            <person name="Van de Peer Y."/>
            <person name="Friml J."/>
            <person name="Beilby M."/>
            <person name="Dolan L."/>
            <person name="Kohara Y."/>
            <person name="Sugano S."/>
            <person name="Fujiyama A."/>
            <person name="Delaux P.-M."/>
            <person name="Quint M."/>
            <person name="TheiBen G."/>
            <person name="Hagemann M."/>
            <person name="Harholt J."/>
            <person name="Dunand C."/>
            <person name="Zachgo S."/>
            <person name="Langdale J."/>
            <person name="Maumus F."/>
            <person name="Straeten D.V.D."/>
            <person name="Gould S.B."/>
            <person name="Rensing S.A."/>
        </authorList>
    </citation>
    <scope>NUCLEOTIDE SEQUENCE [LARGE SCALE GENOMIC DNA]</scope>
    <source>
        <strain evidence="4 5">S276</strain>
    </source>
</reference>
<evidence type="ECO:0000256" key="2">
    <source>
        <dbReference type="SAM" id="MobiDB-lite"/>
    </source>
</evidence>
<dbReference type="SMART" id="SM00343">
    <property type="entry name" value="ZnF_C2HC"/>
    <property type="match status" value="1"/>
</dbReference>
<feature type="region of interest" description="Disordered" evidence="2">
    <location>
        <begin position="322"/>
        <end position="496"/>
    </location>
</feature>
<feature type="compositionally biased region" description="Low complexity" evidence="2">
    <location>
        <begin position="53"/>
        <end position="63"/>
    </location>
</feature>
<dbReference type="GO" id="GO:0008270">
    <property type="term" value="F:zinc ion binding"/>
    <property type="evidence" value="ECO:0007669"/>
    <property type="project" value="UniProtKB-KW"/>
</dbReference>
<dbReference type="OMA" id="YPPQYLP"/>
<evidence type="ECO:0000259" key="3">
    <source>
        <dbReference type="PROSITE" id="PS50158"/>
    </source>
</evidence>
<evidence type="ECO:0000256" key="1">
    <source>
        <dbReference type="PROSITE-ProRule" id="PRU00047"/>
    </source>
</evidence>
<dbReference type="STRING" id="69332.A0A388KVZ1"/>
<name>A0A388KVZ1_CHABU</name>
<evidence type="ECO:0000313" key="4">
    <source>
        <dbReference type="EMBL" id="GBG74224.1"/>
    </source>
</evidence>
<proteinExistence type="predicted"/>
<dbReference type="InterPro" id="IPR036875">
    <property type="entry name" value="Znf_CCHC_sf"/>
</dbReference>
<protein>
    <recommendedName>
        <fullName evidence="3">CCHC-type domain-containing protein</fullName>
    </recommendedName>
</protein>
<feature type="compositionally biased region" description="Pro residues" evidence="2">
    <location>
        <begin position="343"/>
        <end position="358"/>
    </location>
</feature>
<dbReference type="AlphaFoldDB" id="A0A388KVZ1"/>
<feature type="compositionally biased region" description="Basic and acidic residues" evidence="2">
    <location>
        <begin position="235"/>
        <end position="251"/>
    </location>
</feature>
<feature type="compositionally biased region" description="Pro residues" evidence="2">
    <location>
        <begin position="402"/>
        <end position="444"/>
    </location>
</feature>
<feature type="domain" description="CCHC-type" evidence="3">
    <location>
        <begin position="11"/>
        <end position="25"/>
    </location>
</feature>
<keyword evidence="1" id="KW-0862">Zinc</keyword>
<dbReference type="EMBL" id="BFEA01000199">
    <property type="protein sequence ID" value="GBG74224.1"/>
    <property type="molecule type" value="Genomic_DNA"/>
</dbReference>
<organism evidence="4 5">
    <name type="scientific">Chara braunii</name>
    <name type="common">Braun's stonewort</name>
    <dbReference type="NCBI Taxonomy" id="69332"/>
    <lineage>
        <taxon>Eukaryota</taxon>
        <taxon>Viridiplantae</taxon>
        <taxon>Streptophyta</taxon>
        <taxon>Charophyceae</taxon>
        <taxon>Charales</taxon>
        <taxon>Characeae</taxon>
        <taxon>Chara</taxon>
    </lineage>
</organism>
<feature type="compositionally biased region" description="Low complexity" evidence="2">
    <location>
        <begin position="83"/>
        <end position="100"/>
    </location>
</feature>
<feature type="region of interest" description="Disordered" evidence="2">
    <location>
        <begin position="35"/>
        <end position="100"/>
    </location>
</feature>
<gene>
    <name evidence="4" type="ORF">CBR_g17936</name>
</gene>
<dbReference type="PRINTS" id="PR01217">
    <property type="entry name" value="PRICHEXTENSN"/>
</dbReference>
<dbReference type="Proteomes" id="UP000265515">
    <property type="component" value="Unassembled WGS sequence"/>
</dbReference>
<dbReference type="PROSITE" id="PS50158">
    <property type="entry name" value="ZF_CCHC"/>
    <property type="match status" value="1"/>
</dbReference>
<keyword evidence="1" id="KW-0863">Zinc-finger</keyword>
<dbReference type="Pfam" id="PF00098">
    <property type="entry name" value="zf-CCHC"/>
    <property type="match status" value="1"/>
</dbReference>
<accession>A0A388KVZ1</accession>
<feature type="compositionally biased region" description="Pro residues" evidence="2">
    <location>
        <begin position="64"/>
        <end position="82"/>
    </location>
</feature>
<dbReference type="GO" id="GO:0003676">
    <property type="term" value="F:nucleic acid binding"/>
    <property type="evidence" value="ECO:0007669"/>
    <property type="project" value="InterPro"/>
</dbReference>
<keyword evidence="1" id="KW-0479">Metal-binding</keyword>
<feature type="compositionally biased region" description="Acidic residues" evidence="2">
    <location>
        <begin position="599"/>
        <end position="620"/>
    </location>
</feature>
<dbReference type="SUPFAM" id="SSF57756">
    <property type="entry name" value="Retrovirus zinc finger-like domains"/>
    <property type="match status" value="1"/>
</dbReference>
<feature type="compositionally biased region" description="Basic and acidic residues" evidence="2">
    <location>
        <begin position="160"/>
        <end position="228"/>
    </location>
</feature>
<comment type="caution">
    <text evidence="4">The sequence shown here is derived from an EMBL/GenBank/DDBJ whole genome shotgun (WGS) entry which is preliminary data.</text>
</comment>
<feature type="region of interest" description="Disordered" evidence="2">
    <location>
        <begin position="160"/>
        <end position="269"/>
    </location>
</feature>
<keyword evidence="5" id="KW-1185">Reference proteome</keyword>
<dbReference type="Gramene" id="GBG74224">
    <property type="protein sequence ID" value="GBG74224"/>
    <property type="gene ID" value="CBR_g17936"/>
</dbReference>